<dbReference type="EMBL" id="LR796411">
    <property type="protein sequence ID" value="CAB4142424.1"/>
    <property type="molecule type" value="Genomic_DNA"/>
</dbReference>
<dbReference type="EMBL" id="LR796691">
    <property type="protein sequence ID" value="CAB4159958.1"/>
    <property type="molecule type" value="Genomic_DNA"/>
</dbReference>
<proteinExistence type="predicted"/>
<organism evidence="1">
    <name type="scientific">uncultured Caudovirales phage</name>
    <dbReference type="NCBI Taxonomy" id="2100421"/>
    <lineage>
        <taxon>Viruses</taxon>
        <taxon>Duplodnaviria</taxon>
        <taxon>Heunggongvirae</taxon>
        <taxon>Uroviricota</taxon>
        <taxon>Caudoviricetes</taxon>
        <taxon>Peduoviridae</taxon>
        <taxon>Maltschvirus</taxon>
        <taxon>Maltschvirus maltsch</taxon>
    </lineage>
</organism>
<evidence type="ECO:0000313" key="2">
    <source>
        <dbReference type="EMBL" id="CAB4159958.1"/>
    </source>
</evidence>
<evidence type="ECO:0000313" key="1">
    <source>
        <dbReference type="EMBL" id="CAB4142424.1"/>
    </source>
</evidence>
<protein>
    <submittedName>
        <fullName evidence="1">Uncharacterized protein</fullName>
    </submittedName>
</protein>
<reference evidence="1" key="1">
    <citation type="submission" date="2020-04" db="EMBL/GenBank/DDBJ databases">
        <authorList>
            <person name="Chiriac C."/>
            <person name="Salcher M."/>
            <person name="Ghai R."/>
            <person name="Kavagutti S V."/>
        </authorList>
    </citation>
    <scope>NUCLEOTIDE SEQUENCE</scope>
</reference>
<accession>A0A6J5M6S5</accession>
<name>A0A6J5M6S5_9CAUD</name>
<gene>
    <name evidence="1" type="ORF">UFOVP446_11</name>
    <name evidence="2" type="ORF">UFOVP725_20</name>
</gene>
<sequence length="166" mass="19050">MIRVDLDNDAQVAITAKGLERALEYRGQWEGKWVKRNYQTDRENLNFPAFVAQQSEAIGAEMAVAKYFGKPVNLDGYKEKADVGSNIEVKWTKWQDGCLILRDHDRAEDIAVLVTGTMPRYFVCGWIPINVARRPSHKRSDGAWWIGQQDLHPMANLQRSIYANRI</sequence>